<dbReference type="AlphaFoldDB" id="G0J6M3"/>
<organism evidence="3 4">
    <name type="scientific">Cyclobacterium marinum (strain ATCC 25205 / DSM 745 / LMG 13164 / NCIMB 1802)</name>
    <name type="common">Flectobacillus marinus</name>
    <dbReference type="NCBI Taxonomy" id="880070"/>
    <lineage>
        <taxon>Bacteria</taxon>
        <taxon>Pseudomonadati</taxon>
        <taxon>Bacteroidota</taxon>
        <taxon>Cytophagia</taxon>
        <taxon>Cytophagales</taxon>
        <taxon>Cyclobacteriaceae</taxon>
        <taxon>Cyclobacterium</taxon>
    </lineage>
</organism>
<reference evidence="4" key="1">
    <citation type="submission" date="2011-07" db="EMBL/GenBank/DDBJ databases">
        <title>The complete genome of Cyclobacterium marinum DSM 745.</title>
        <authorList>
            <person name="Lucas S."/>
            <person name="Han J."/>
            <person name="Lapidus A."/>
            <person name="Bruce D."/>
            <person name="Goodwin L."/>
            <person name="Pitluck S."/>
            <person name="Peters L."/>
            <person name="Kyrpides N."/>
            <person name="Mavromatis K."/>
            <person name="Ivanova N."/>
            <person name="Ovchinnikova G."/>
            <person name="Chertkov O."/>
            <person name="Detter J.C."/>
            <person name="Tapia R."/>
            <person name="Han C."/>
            <person name="Land M."/>
            <person name="Hauser L."/>
            <person name="Markowitz V."/>
            <person name="Cheng J.-F."/>
            <person name="Hugenholtz P."/>
            <person name="Woyke T."/>
            <person name="Wu D."/>
            <person name="Tindall B."/>
            <person name="Schuetze A."/>
            <person name="Brambilla E."/>
            <person name="Klenk H.-P."/>
            <person name="Eisen J.A."/>
        </authorList>
    </citation>
    <scope>NUCLEOTIDE SEQUENCE [LARGE SCALE GENOMIC DNA]</scope>
    <source>
        <strain evidence="4">ATCC 25205 / DSM 745 / LMG 13164 / NCIMB 1802</strain>
    </source>
</reference>
<dbReference type="OrthoDB" id="128573at2"/>
<feature type="domain" description="Inosine/uridine-preferring nucleoside hydrolase" evidence="2">
    <location>
        <begin position="27"/>
        <end position="261"/>
    </location>
</feature>
<dbReference type="KEGG" id="cmr:Cycma_4853"/>
<dbReference type="HOGENOM" id="CLU_055874_0_0_10"/>
<dbReference type="EMBL" id="CP002955">
    <property type="protein sequence ID" value="AEL28538.1"/>
    <property type="molecule type" value="Genomic_DNA"/>
</dbReference>
<dbReference type="RefSeq" id="WP_014022818.1">
    <property type="nucleotide sequence ID" value="NC_015914.1"/>
</dbReference>
<keyword evidence="3" id="KW-0378">Hydrolase</keyword>
<proteinExistence type="predicted"/>
<dbReference type="GO" id="GO:0016799">
    <property type="term" value="F:hydrolase activity, hydrolyzing N-glycosyl compounds"/>
    <property type="evidence" value="ECO:0007669"/>
    <property type="project" value="InterPro"/>
</dbReference>
<feature type="signal peptide" evidence="1">
    <location>
        <begin position="1"/>
        <end position="23"/>
    </location>
</feature>
<evidence type="ECO:0000313" key="3">
    <source>
        <dbReference type="EMBL" id="AEL28538.1"/>
    </source>
</evidence>
<gene>
    <name evidence="3" type="ordered locus">Cycma_4853</name>
</gene>
<dbReference type="Pfam" id="PF01156">
    <property type="entry name" value="IU_nuc_hydro"/>
    <property type="match status" value="1"/>
</dbReference>
<dbReference type="PANTHER" id="PTHR43264">
    <property type="match status" value="1"/>
</dbReference>
<dbReference type="InterPro" id="IPR001910">
    <property type="entry name" value="Inosine/uridine_hydrolase_dom"/>
</dbReference>
<dbReference type="Gene3D" id="3.90.245.10">
    <property type="entry name" value="Ribonucleoside hydrolase-like"/>
    <property type="match status" value="1"/>
</dbReference>
<accession>G0J6M3</accession>
<keyword evidence="4" id="KW-1185">Reference proteome</keyword>
<dbReference type="PANTHER" id="PTHR43264:SF1">
    <property type="entry name" value="INOSINE_URIDINE-PREFERRING NUCLEOSIDE HYDROLASE DOMAIN-CONTAINING PROTEIN"/>
    <property type="match status" value="1"/>
</dbReference>
<dbReference type="Proteomes" id="UP000001635">
    <property type="component" value="Chromosome"/>
</dbReference>
<feature type="chain" id="PRO_5003401469" evidence="1">
    <location>
        <begin position="24"/>
        <end position="323"/>
    </location>
</feature>
<sequence length="323" mass="35998">MNRNIQLFLILFFAFTFTFHSKAQVPVILDADLDSDVDDVGALAMLHTLENQQKIKILGVVVTSDDKDAAGCAAAINTYYNRPDIPIGVEKGIALRSFSKYTKQLATNYPHPLKNGKQPEDATRLYRKLLVNSPDNSVIIISIGHLTNIRKLLNSKADQISPLSGKELIQKKVKIWSCMGGKFPNGKEANFYRPDPESTQIAVKNWPGKVIFSGWEIGNNIITGADYLKHALDSDHPVSLAYQLFNGYQGRQSWDQTSILVALSDKKYWNLSPKGNVIVYEDGSNAWEETPEGSHQYLIESVPPTEIAKIIDALMVGIYRPGF</sequence>
<dbReference type="eggNOG" id="COG1957">
    <property type="taxonomic scope" value="Bacteria"/>
</dbReference>
<keyword evidence="1" id="KW-0732">Signal</keyword>
<protein>
    <submittedName>
        <fullName evidence="3">Inosine/uridine-preferring nucleoside hydrolase</fullName>
    </submittedName>
</protein>
<name>G0J6M3_CYCMS</name>
<dbReference type="InterPro" id="IPR036452">
    <property type="entry name" value="Ribo_hydro-like"/>
</dbReference>
<dbReference type="STRING" id="880070.Cycma_4853"/>
<evidence type="ECO:0000259" key="2">
    <source>
        <dbReference type="Pfam" id="PF01156"/>
    </source>
</evidence>
<evidence type="ECO:0000313" key="4">
    <source>
        <dbReference type="Proteomes" id="UP000001635"/>
    </source>
</evidence>
<dbReference type="SUPFAM" id="SSF53590">
    <property type="entry name" value="Nucleoside hydrolase"/>
    <property type="match status" value="1"/>
</dbReference>
<evidence type="ECO:0000256" key="1">
    <source>
        <dbReference type="SAM" id="SignalP"/>
    </source>
</evidence>